<dbReference type="GO" id="GO:0071966">
    <property type="term" value="P:fungal-type cell wall polysaccharide metabolic process"/>
    <property type="evidence" value="ECO:0007669"/>
    <property type="project" value="TreeGrafter"/>
</dbReference>
<dbReference type="GO" id="GO:0009277">
    <property type="term" value="C:fungal-type cell wall"/>
    <property type="evidence" value="ECO:0007669"/>
    <property type="project" value="TreeGrafter"/>
</dbReference>
<accession>A0A8H4W3Y1</accession>
<feature type="signal peptide" evidence="2">
    <location>
        <begin position="1"/>
        <end position="23"/>
    </location>
</feature>
<dbReference type="Pfam" id="PF11790">
    <property type="entry name" value="Glyco_hydro_cc"/>
    <property type="match status" value="1"/>
</dbReference>
<feature type="domain" description="Asl1-like glycosyl hydrolase catalytic" evidence="3">
    <location>
        <begin position="193"/>
        <end position="410"/>
    </location>
</feature>
<dbReference type="OrthoDB" id="43654at2759"/>
<dbReference type="AlphaFoldDB" id="A0A8H4W3Y1"/>
<evidence type="ECO:0000256" key="1">
    <source>
        <dbReference type="SAM" id="MobiDB-lite"/>
    </source>
</evidence>
<dbReference type="PANTHER" id="PTHR34154">
    <property type="entry name" value="ALKALI-SENSITIVE LINKAGE PROTEIN 1"/>
    <property type="match status" value="1"/>
</dbReference>
<gene>
    <name evidence="4" type="ORF">G7Y89_g5480</name>
</gene>
<feature type="compositionally biased region" description="Low complexity" evidence="1">
    <location>
        <begin position="145"/>
        <end position="187"/>
    </location>
</feature>
<feature type="chain" id="PRO_5034817045" description="Asl1-like glycosyl hydrolase catalytic domain-containing protein" evidence="2">
    <location>
        <begin position="24"/>
        <end position="425"/>
    </location>
</feature>
<dbReference type="InterPro" id="IPR024655">
    <property type="entry name" value="Asl1_glyco_hydro_catalytic"/>
</dbReference>
<dbReference type="EMBL" id="JAAMPI010000329">
    <property type="protein sequence ID" value="KAF4632636.1"/>
    <property type="molecule type" value="Genomic_DNA"/>
</dbReference>
<dbReference type="InterPro" id="IPR053183">
    <property type="entry name" value="ASL1"/>
</dbReference>
<evidence type="ECO:0000313" key="4">
    <source>
        <dbReference type="EMBL" id="KAF4632636.1"/>
    </source>
</evidence>
<keyword evidence="5" id="KW-1185">Reference proteome</keyword>
<dbReference type="PANTHER" id="PTHR34154:SF10">
    <property type="entry name" value="ASL1-LIKE GLYCOSYL HYDROLASE CATALYTIC DOMAIN-CONTAINING PROTEIN"/>
    <property type="match status" value="1"/>
</dbReference>
<proteinExistence type="predicted"/>
<name>A0A8H4W3Y1_9HELO</name>
<protein>
    <recommendedName>
        <fullName evidence="3">Asl1-like glycosyl hydrolase catalytic domain-containing protein</fullName>
    </recommendedName>
</protein>
<dbReference type="SUPFAM" id="SSF51445">
    <property type="entry name" value="(Trans)glycosidases"/>
    <property type="match status" value="1"/>
</dbReference>
<evidence type="ECO:0000259" key="3">
    <source>
        <dbReference type="Pfam" id="PF11790"/>
    </source>
</evidence>
<reference evidence="4 5" key="1">
    <citation type="submission" date="2020-03" db="EMBL/GenBank/DDBJ databases">
        <title>Draft Genome Sequence of Cudoniella acicularis.</title>
        <authorList>
            <person name="Buettner E."/>
            <person name="Kellner H."/>
        </authorList>
    </citation>
    <scope>NUCLEOTIDE SEQUENCE [LARGE SCALE GENOMIC DNA]</scope>
    <source>
        <strain evidence="4 5">DSM 108380</strain>
    </source>
</reference>
<organism evidence="4 5">
    <name type="scientific">Cudoniella acicularis</name>
    <dbReference type="NCBI Taxonomy" id="354080"/>
    <lineage>
        <taxon>Eukaryota</taxon>
        <taxon>Fungi</taxon>
        <taxon>Dikarya</taxon>
        <taxon>Ascomycota</taxon>
        <taxon>Pezizomycotina</taxon>
        <taxon>Leotiomycetes</taxon>
        <taxon>Helotiales</taxon>
        <taxon>Tricladiaceae</taxon>
        <taxon>Cudoniella</taxon>
    </lineage>
</organism>
<dbReference type="Gene3D" id="3.20.20.80">
    <property type="entry name" value="Glycosidases"/>
    <property type="match status" value="1"/>
</dbReference>
<dbReference type="Proteomes" id="UP000566819">
    <property type="component" value="Unassembled WGS sequence"/>
</dbReference>
<evidence type="ECO:0000256" key="2">
    <source>
        <dbReference type="SAM" id="SignalP"/>
    </source>
</evidence>
<comment type="caution">
    <text evidence="4">The sequence shown here is derived from an EMBL/GenBank/DDBJ whole genome shotgun (WGS) entry which is preliminary data.</text>
</comment>
<feature type="region of interest" description="Disordered" evidence="1">
    <location>
        <begin position="137"/>
        <end position="192"/>
    </location>
</feature>
<sequence length="425" mass="43993">MRTSTLSTIAWLASSLLVKDVVAGRFDARKRDAIRYDVENVWVTEEVTVTKEPDGSYKTGEPVPIATVTINGETTIGVPSSAAPATSAAASTPVVVPSSQAPASSAPASSAPASSAPVVDAKPAVTSSSAAVFIEKPSSTPVAKPTTSSTPVAVPTTAPAPTTLQTQRATSSAAPVASSSAAPVASSGGKKRGVAYNDASLISAFTSDGNIGWAYNWGSSSGGSLPSGIEYVPLCWGSKSFSYWSSDATKAIAAGSTHLMSFNEPDLPAQANMDVPTAVTNYKAQMMPFSGKATLGAPAVTNGLNSAKTMGLDWLSSFVQACDGCDIGFVAIHWYQSIPLTNAIADFKQHCQDAYTAGGNKPVWVTEFQYLVSADENSFLEQILPWLDAPEQSYIQRYSYFMAADGNLNSGTGLSITGNTYASAS</sequence>
<dbReference type="InterPro" id="IPR017853">
    <property type="entry name" value="GH"/>
</dbReference>
<evidence type="ECO:0000313" key="5">
    <source>
        <dbReference type="Proteomes" id="UP000566819"/>
    </source>
</evidence>
<keyword evidence="2" id="KW-0732">Signal</keyword>
<feature type="region of interest" description="Disordered" evidence="1">
    <location>
        <begin position="97"/>
        <end position="118"/>
    </location>
</feature>